<reference evidence="1 2" key="1">
    <citation type="submission" date="2020-07" db="EMBL/GenBank/DDBJ databases">
        <title>Sequencing the genomes of 1000 actinobacteria strains.</title>
        <authorList>
            <person name="Klenk H.-P."/>
        </authorList>
    </citation>
    <scope>NUCLEOTIDE SEQUENCE [LARGE SCALE GENOMIC DNA]</scope>
    <source>
        <strain evidence="1 2">DSM 45975</strain>
    </source>
</reference>
<sequence>MASTSNDERVEDFPGGIVVVRRWVYRAVDCAIGSVDGFLYGLARVAESRSAPNTAPTYASGALSPANLGPWLAFDIPPLSRYWSSEVLSRLATAGSSDLVAWDVYGYEWGIEKLRSEVNGFVDTALSSIPEPRRAHRNGRRRR</sequence>
<evidence type="ECO:0000313" key="1">
    <source>
        <dbReference type="EMBL" id="MBA8824621.1"/>
    </source>
</evidence>
<dbReference type="EMBL" id="JACGWZ010000002">
    <property type="protein sequence ID" value="MBA8824621.1"/>
    <property type="molecule type" value="Genomic_DNA"/>
</dbReference>
<protein>
    <submittedName>
        <fullName evidence="1">Uncharacterized protein</fullName>
    </submittedName>
</protein>
<name>A0A839DZH5_9PSEU</name>
<dbReference type="RefSeq" id="WP_182543866.1">
    <property type="nucleotide sequence ID" value="NZ_JACGWZ010000002.1"/>
</dbReference>
<proteinExistence type="predicted"/>
<evidence type="ECO:0000313" key="2">
    <source>
        <dbReference type="Proteomes" id="UP000569329"/>
    </source>
</evidence>
<gene>
    <name evidence="1" type="ORF">FHX42_001968</name>
</gene>
<organism evidence="1 2">
    <name type="scientific">Halosaccharopolyspora lacisalsi</name>
    <dbReference type="NCBI Taxonomy" id="1000566"/>
    <lineage>
        <taxon>Bacteria</taxon>
        <taxon>Bacillati</taxon>
        <taxon>Actinomycetota</taxon>
        <taxon>Actinomycetes</taxon>
        <taxon>Pseudonocardiales</taxon>
        <taxon>Pseudonocardiaceae</taxon>
        <taxon>Halosaccharopolyspora</taxon>
    </lineage>
</organism>
<dbReference type="Proteomes" id="UP000569329">
    <property type="component" value="Unassembled WGS sequence"/>
</dbReference>
<dbReference type="AlphaFoldDB" id="A0A839DZH5"/>
<accession>A0A839DZH5</accession>
<comment type="caution">
    <text evidence="1">The sequence shown here is derived from an EMBL/GenBank/DDBJ whole genome shotgun (WGS) entry which is preliminary data.</text>
</comment>
<keyword evidence="2" id="KW-1185">Reference proteome</keyword>